<keyword evidence="2" id="KW-1185">Reference proteome</keyword>
<reference evidence="1" key="2">
    <citation type="submission" date="2020-09" db="EMBL/GenBank/DDBJ databases">
        <authorList>
            <person name="Sun Q."/>
            <person name="Zhou Y."/>
        </authorList>
    </citation>
    <scope>NUCLEOTIDE SEQUENCE</scope>
    <source>
        <strain evidence="1">CGMCC 1.15343</strain>
    </source>
</reference>
<organism evidence="1 2">
    <name type="scientific">Pedobacter quisquiliarum</name>
    <dbReference type="NCBI Taxonomy" id="1834438"/>
    <lineage>
        <taxon>Bacteria</taxon>
        <taxon>Pseudomonadati</taxon>
        <taxon>Bacteroidota</taxon>
        <taxon>Sphingobacteriia</taxon>
        <taxon>Sphingobacteriales</taxon>
        <taxon>Sphingobacteriaceae</taxon>
        <taxon>Pedobacter</taxon>
    </lineage>
</organism>
<dbReference type="RefSeq" id="WP_188627881.1">
    <property type="nucleotide sequence ID" value="NZ_BMIL01000013.1"/>
</dbReference>
<accession>A0A916UJC7</accession>
<proteinExistence type="predicted"/>
<gene>
    <name evidence="1" type="ORF">GCM10011387_31270</name>
</gene>
<comment type="caution">
    <text evidence="1">The sequence shown here is derived from an EMBL/GenBank/DDBJ whole genome shotgun (WGS) entry which is preliminary data.</text>
</comment>
<protein>
    <recommendedName>
        <fullName evidence="3">NACHT domain-containing protein</fullName>
    </recommendedName>
</protein>
<sequence>MIDIKSIFDIAFSWVINESNLFIKTLTLPVLYVAITKGWRWIYKKIKDANEKRNLHPFYSSQTIKYAKQNYIRTKCQNIDPANELNYKSTFAFSTKEDLLSFFLNKVFKIKDNETRFYLILADSGMGKSTFMLNLFSRATSLMSWFSIKSKIKLFPLGENLPDLTARIQRIENQHDTILLLDGFDEIPTVDNNNNIKEKFDHIIDLVKNFKTVIITCRTHFFSSELDEPFELKVKKFNTNGNGYHQVKKLYISPFDEIDIRKYINKSFRIYQFRRKKTAYEIIHNTGDLMVRPMLLSYITDLTEINRQKLRSNFEVYESLIDSWMNRESNKYEVSKRHEFKYNLVYFTYSVVRYIHSNYETNGLYIPLEKAVSIAESFQINLDDIEIKSRSLLNRNSLGDYKFSHKSIFEFFIAYLSYMGRDIDGDIYSFPFDLSLYDESKNFIEEIIKFDKTEFLLPVIDERKDTQNYNKKLFAEIMKRRNLEINIEWLTERSFKLKRINT</sequence>
<dbReference type="SUPFAM" id="SSF52540">
    <property type="entry name" value="P-loop containing nucleoside triphosphate hydrolases"/>
    <property type="match status" value="1"/>
</dbReference>
<evidence type="ECO:0000313" key="1">
    <source>
        <dbReference type="EMBL" id="GGC75278.1"/>
    </source>
</evidence>
<dbReference type="Gene3D" id="3.40.50.300">
    <property type="entry name" value="P-loop containing nucleotide triphosphate hydrolases"/>
    <property type="match status" value="1"/>
</dbReference>
<evidence type="ECO:0008006" key="3">
    <source>
        <dbReference type="Google" id="ProtNLM"/>
    </source>
</evidence>
<name>A0A916UJC7_9SPHI</name>
<reference evidence="1" key="1">
    <citation type="journal article" date="2014" name="Int. J. Syst. Evol. Microbiol.">
        <title>Complete genome sequence of Corynebacterium casei LMG S-19264T (=DSM 44701T), isolated from a smear-ripened cheese.</title>
        <authorList>
            <consortium name="US DOE Joint Genome Institute (JGI-PGF)"/>
            <person name="Walter F."/>
            <person name="Albersmeier A."/>
            <person name="Kalinowski J."/>
            <person name="Ruckert C."/>
        </authorList>
    </citation>
    <scope>NUCLEOTIDE SEQUENCE</scope>
    <source>
        <strain evidence="1">CGMCC 1.15343</strain>
    </source>
</reference>
<evidence type="ECO:0000313" key="2">
    <source>
        <dbReference type="Proteomes" id="UP000651668"/>
    </source>
</evidence>
<dbReference type="InterPro" id="IPR027417">
    <property type="entry name" value="P-loop_NTPase"/>
</dbReference>
<dbReference type="AlphaFoldDB" id="A0A916UJC7"/>
<dbReference type="Proteomes" id="UP000651668">
    <property type="component" value="Unassembled WGS sequence"/>
</dbReference>
<dbReference type="EMBL" id="BMIL01000013">
    <property type="protein sequence ID" value="GGC75278.1"/>
    <property type="molecule type" value="Genomic_DNA"/>
</dbReference>